<proteinExistence type="predicted"/>
<dbReference type="GeneID" id="63749339"/>
<dbReference type="Pfam" id="PF12796">
    <property type="entry name" value="Ank_2"/>
    <property type="match status" value="1"/>
</dbReference>
<dbReference type="InterPro" id="IPR036770">
    <property type="entry name" value="Ankyrin_rpt-contain_sf"/>
</dbReference>
<evidence type="ECO:0000313" key="2">
    <source>
        <dbReference type="Proteomes" id="UP000184383"/>
    </source>
</evidence>
<organism evidence="1 2">
    <name type="scientific">Aspergillus wentii DTO 134E9</name>
    <dbReference type="NCBI Taxonomy" id="1073089"/>
    <lineage>
        <taxon>Eukaryota</taxon>
        <taxon>Fungi</taxon>
        <taxon>Dikarya</taxon>
        <taxon>Ascomycota</taxon>
        <taxon>Pezizomycotina</taxon>
        <taxon>Eurotiomycetes</taxon>
        <taxon>Eurotiomycetidae</taxon>
        <taxon>Eurotiales</taxon>
        <taxon>Aspergillaceae</taxon>
        <taxon>Aspergillus</taxon>
        <taxon>Aspergillus subgen. Cremei</taxon>
    </lineage>
</organism>
<dbReference type="OrthoDB" id="7464126at2759"/>
<dbReference type="InterPro" id="IPR002110">
    <property type="entry name" value="Ankyrin_rpt"/>
</dbReference>
<dbReference type="RefSeq" id="XP_040691781.1">
    <property type="nucleotide sequence ID" value="XM_040833491.1"/>
</dbReference>
<name>A0A1L9RT61_ASPWE</name>
<accession>A0A1L9RT61</accession>
<dbReference type="Gene3D" id="1.25.40.20">
    <property type="entry name" value="Ankyrin repeat-containing domain"/>
    <property type="match status" value="1"/>
</dbReference>
<protein>
    <submittedName>
        <fullName evidence="1">Uncharacterized protein</fullName>
    </submittedName>
</protein>
<reference evidence="2" key="1">
    <citation type="journal article" date="2017" name="Genome Biol.">
        <title>Comparative genomics reveals high biological diversity and specific adaptations in the industrially and medically important fungal genus Aspergillus.</title>
        <authorList>
            <person name="de Vries R.P."/>
            <person name="Riley R."/>
            <person name="Wiebenga A."/>
            <person name="Aguilar-Osorio G."/>
            <person name="Amillis S."/>
            <person name="Uchima C.A."/>
            <person name="Anderluh G."/>
            <person name="Asadollahi M."/>
            <person name="Askin M."/>
            <person name="Barry K."/>
            <person name="Battaglia E."/>
            <person name="Bayram O."/>
            <person name="Benocci T."/>
            <person name="Braus-Stromeyer S.A."/>
            <person name="Caldana C."/>
            <person name="Canovas D."/>
            <person name="Cerqueira G.C."/>
            <person name="Chen F."/>
            <person name="Chen W."/>
            <person name="Choi C."/>
            <person name="Clum A."/>
            <person name="Dos Santos R.A."/>
            <person name="Damasio A.R."/>
            <person name="Diallinas G."/>
            <person name="Emri T."/>
            <person name="Fekete E."/>
            <person name="Flipphi M."/>
            <person name="Freyberg S."/>
            <person name="Gallo A."/>
            <person name="Gournas C."/>
            <person name="Habgood R."/>
            <person name="Hainaut M."/>
            <person name="Harispe M.L."/>
            <person name="Henrissat B."/>
            <person name="Hilden K.S."/>
            <person name="Hope R."/>
            <person name="Hossain A."/>
            <person name="Karabika E."/>
            <person name="Karaffa L."/>
            <person name="Karanyi Z."/>
            <person name="Krasevec N."/>
            <person name="Kuo A."/>
            <person name="Kusch H."/>
            <person name="LaButti K."/>
            <person name="Lagendijk E.L."/>
            <person name="Lapidus A."/>
            <person name="Levasseur A."/>
            <person name="Lindquist E."/>
            <person name="Lipzen A."/>
            <person name="Logrieco A.F."/>
            <person name="MacCabe A."/>
            <person name="Maekelae M.R."/>
            <person name="Malavazi I."/>
            <person name="Melin P."/>
            <person name="Meyer V."/>
            <person name="Mielnichuk N."/>
            <person name="Miskei M."/>
            <person name="Molnar A.P."/>
            <person name="Mule G."/>
            <person name="Ngan C.Y."/>
            <person name="Orejas M."/>
            <person name="Orosz E."/>
            <person name="Ouedraogo J.P."/>
            <person name="Overkamp K.M."/>
            <person name="Park H.-S."/>
            <person name="Perrone G."/>
            <person name="Piumi F."/>
            <person name="Punt P.J."/>
            <person name="Ram A.F."/>
            <person name="Ramon A."/>
            <person name="Rauscher S."/>
            <person name="Record E."/>
            <person name="Riano-Pachon D.M."/>
            <person name="Robert V."/>
            <person name="Roehrig J."/>
            <person name="Ruller R."/>
            <person name="Salamov A."/>
            <person name="Salih N.S."/>
            <person name="Samson R.A."/>
            <person name="Sandor E."/>
            <person name="Sanguinetti M."/>
            <person name="Schuetze T."/>
            <person name="Sepcic K."/>
            <person name="Shelest E."/>
            <person name="Sherlock G."/>
            <person name="Sophianopoulou V."/>
            <person name="Squina F.M."/>
            <person name="Sun H."/>
            <person name="Susca A."/>
            <person name="Todd R.B."/>
            <person name="Tsang A."/>
            <person name="Unkles S.E."/>
            <person name="van de Wiele N."/>
            <person name="van Rossen-Uffink D."/>
            <person name="Oliveira J.V."/>
            <person name="Vesth T.C."/>
            <person name="Visser J."/>
            <person name="Yu J.-H."/>
            <person name="Zhou M."/>
            <person name="Andersen M.R."/>
            <person name="Archer D.B."/>
            <person name="Baker S.E."/>
            <person name="Benoit I."/>
            <person name="Brakhage A.A."/>
            <person name="Braus G.H."/>
            <person name="Fischer R."/>
            <person name="Frisvad J.C."/>
            <person name="Goldman G.H."/>
            <person name="Houbraken J."/>
            <person name="Oakley B."/>
            <person name="Pocsi I."/>
            <person name="Scazzocchio C."/>
            <person name="Seiboth B."/>
            <person name="vanKuyk P.A."/>
            <person name="Wortman J."/>
            <person name="Dyer P.S."/>
            <person name="Grigoriev I.V."/>
        </authorList>
    </citation>
    <scope>NUCLEOTIDE SEQUENCE [LARGE SCALE GENOMIC DNA]</scope>
    <source>
        <strain evidence="2">DTO 134E9</strain>
    </source>
</reference>
<gene>
    <name evidence="1" type="ORF">ASPWEDRAFT_310148</name>
</gene>
<keyword evidence="2" id="KW-1185">Reference proteome</keyword>
<sequence>MGRKQKRHKVGQTALSWAVARGSRVVLEPIKAYSREIDVVDNFNRAPLFYAVWNGNADAVAALLANGNQTALCSTSAGRAPLSVAKENPETTILDILMARRKIHAVSEKCH</sequence>
<dbReference type="AlphaFoldDB" id="A0A1L9RT61"/>
<dbReference type="SUPFAM" id="SSF48403">
    <property type="entry name" value="Ankyrin repeat"/>
    <property type="match status" value="1"/>
</dbReference>
<dbReference type="VEuPathDB" id="FungiDB:ASPWEDRAFT_310148"/>
<dbReference type="EMBL" id="KV878210">
    <property type="protein sequence ID" value="OJJ38105.1"/>
    <property type="molecule type" value="Genomic_DNA"/>
</dbReference>
<dbReference type="Proteomes" id="UP000184383">
    <property type="component" value="Unassembled WGS sequence"/>
</dbReference>
<evidence type="ECO:0000313" key="1">
    <source>
        <dbReference type="EMBL" id="OJJ38105.1"/>
    </source>
</evidence>